<name>A0A197JF93_9FUNG</name>
<gene>
    <name evidence="1" type="ORF">K457DRAFT_1106820</name>
</gene>
<reference evidence="1 2" key="1">
    <citation type="submission" date="2016-05" db="EMBL/GenBank/DDBJ databases">
        <title>Genome sequencing reveals origins of a unique bacterial endosymbiosis in the earliest lineages of terrestrial Fungi.</title>
        <authorList>
            <consortium name="DOE Joint Genome Institute"/>
            <person name="Uehling J."/>
            <person name="Gryganskyi A."/>
            <person name="Hameed K."/>
            <person name="Tschaplinski T."/>
            <person name="Misztal P."/>
            <person name="Wu S."/>
            <person name="Desiro A."/>
            <person name="Vande Pol N."/>
            <person name="Du Z.-Y."/>
            <person name="Zienkiewicz A."/>
            <person name="Zienkiewicz K."/>
            <person name="Morin E."/>
            <person name="Tisserant E."/>
            <person name="Splivallo R."/>
            <person name="Hainaut M."/>
            <person name="Henrissat B."/>
            <person name="Ohm R."/>
            <person name="Kuo A."/>
            <person name="Yan J."/>
            <person name="Lipzen A."/>
            <person name="Nolan M."/>
            <person name="Labutti K."/>
            <person name="Barry K."/>
            <person name="Goldstein A."/>
            <person name="Labbe J."/>
            <person name="Schadt C."/>
            <person name="Tuskan G."/>
            <person name="Grigoriev I."/>
            <person name="Martin F."/>
            <person name="Vilgalys R."/>
            <person name="Bonito G."/>
        </authorList>
    </citation>
    <scope>NUCLEOTIDE SEQUENCE [LARGE SCALE GENOMIC DNA]</scope>
    <source>
        <strain evidence="1 2">AG-77</strain>
    </source>
</reference>
<protein>
    <submittedName>
        <fullName evidence="1">Uncharacterized protein</fullName>
    </submittedName>
</protein>
<accession>A0A197JF93</accession>
<dbReference type="Proteomes" id="UP000078512">
    <property type="component" value="Unassembled WGS sequence"/>
</dbReference>
<proteinExistence type="predicted"/>
<organism evidence="1 2">
    <name type="scientific">Linnemannia elongata AG-77</name>
    <dbReference type="NCBI Taxonomy" id="1314771"/>
    <lineage>
        <taxon>Eukaryota</taxon>
        <taxon>Fungi</taxon>
        <taxon>Fungi incertae sedis</taxon>
        <taxon>Mucoromycota</taxon>
        <taxon>Mortierellomycotina</taxon>
        <taxon>Mortierellomycetes</taxon>
        <taxon>Mortierellales</taxon>
        <taxon>Mortierellaceae</taxon>
        <taxon>Linnemannia</taxon>
    </lineage>
</organism>
<sequence length="70" mass="8144">MVTFWLTIGLPFNVLHFRNQPMFVRLTILLDRSVIRFYDSVRTLSSSPLPLSLQTYAVWHVHVGRVSISL</sequence>
<evidence type="ECO:0000313" key="1">
    <source>
        <dbReference type="EMBL" id="OAQ23089.1"/>
    </source>
</evidence>
<dbReference type="EMBL" id="KV442130">
    <property type="protein sequence ID" value="OAQ23089.1"/>
    <property type="molecule type" value="Genomic_DNA"/>
</dbReference>
<evidence type="ECO:0000313" key="2">
    <source>
        <dbReference type="Proteomes" id="UP000078512"/>
    </source>
</evidence>
<keyword evidence="2" id="KW-1185">Reference proteome</keyword>
<dbReference type="AlphaFoldDB" id="A0A197JF93"/>